<protein>
    <submittedName>
        <fullName evidence="2">Uncharacterized protein</fullName>
    </submittedName>
</protein>
<reference evidence="2" key="1">
    <citation type="journal article" date="2021" name="Genome Biol. Evol.">
        <title>A High-Quality Reference Genome for a Parasitic Bivalve with Doubly Uniparental Inheritance (Bivalvia: Unionida).</title>
        <authorList>
            <person name="Smith C.H."/>
        </authorList>
    </citation>
    <scope>NUCLEOTIDE SEQUENCE</scope>
    <source>
        <strain evidence="2">CHS0354</strain>
    </source>
</reference>
<reference evidence="2" key="2">
    <citation type="journal article" date="2021" name="Genome Biol. Evol.">
        <title>Developing a high-quality reference genome for a parasitic bivalve with doubly uniparental inheritance (Bivalvia: Unionida).</title>
        <authorList>
            <person name="Smith C.H."/>
        </authorList>
    </citation>
    <scope>NUCLEOTIDE SEQUENCE</scope>
    <source>
        <strain evidence="2">CHS0354</strain>
        <tissue evidence="2">Mantle</tissue>
    </source>
</reference>
<evidence type="ECO:0000313" key="3">
    <source>
        <dbReference type="Proteomes" id="UP001195483"/>
    </source>
</evidence>
<gene>
    <name evidence="2" type="ORF">CHS0354_007553</name>
</gene>
<accession>A0AAE0W7M7</accession>
<comment type="caution">
    <text evidence="2">The sequence shown here is derived from an EMBL/GenBank/DDBJ whole genome shotgun (WGS) entry which is preliminary data.</text>
</comment>
<keyword evidence="3" id="KW-1185">Reference proteome</keyword>
<dbReference type="Proteomes" id="UP001195483">
    <property type="component" value="Unassembled WGS sequence"/>
</dbReference>
<feature type="region of interest" description="Disordered" evidence="1">
    <location>
        <begin position="1"/>
        <end position="40"/>
    </location>
</feature>
<dbReference type="AlphaFoldDB" id="A0AAE0W7M7"/>
<sequence>MMISVRTPHVKKAEDETDTSETYSKFNENSEDVTGDRGKACRHDGEKFRLGHYLKIRPDKKGCFWLEHRKGRETIKY</sequence>
<evidence type="ECO:0000256" key="1">
    <source>
        <dbReference type="SAM" id="MobiDB-lite"/>
    </source>
</evidence>
<organism evidence="2 3">
    <name type="scientific">Potamilus streckersoni</name>
    <dbReference type="NCBI Taxonomy" id="2493646"/>
    <lineage>
        <taxon>Eukaryota</taxon>
        <taxon>Metazoa</taxon>
        <taxon>Spiralia</taxon>
        <taxon>Lophotrochozoa</taxon>
        <taxon>Mollusca</taxon>
        <taxon>Bivalvia</taxon>
        <taxon>Autobranchia</taxon>
        <taxon>Heteroconchia</taxon>
        <taxon>Palaeoheterodonta</taxon>
        <taxon>Unionida</taxon>
        <taxon>Unionoidea</taxon>
        <taxon>Unionidae</taxon>
        <taxon>Ambleminae</taxon>
        <taxon>Lampsilini</taxon>
        <taxon>Potamilus</taxon>
    </lineage>
</organism>
<proteinExistence type="predicted"/>
<dbReference type="EMBL" id="JAEAOA010000519">
    <property type="protein sequence ID" value="KAK3603225.1"/>
    <property type="molecule type" value="Genomic_DNA"/>
</dbReference>
<reference evidence="2" key="3">
    <citation type="submission" date="2023-05" db="EMBL/GenBank/DDBJ databases">
        <authorList>
            <person name="Smith C.H."/>
        </authorList>
    </citation>
    <scope>NUCLEOTIDE SEQUENCE</scope>
    <source>
        <strain evidence="2">CHS0354</strain>
        <tissue evidence="2">Mantle</tissue>
    </source>
</reference>
<evidence type="ECO:0000313" key="2">
    <source>
        <dbReference type="EMBL" id="KAK3603225.1"/>
    </source>
</evidence>
<name>A0AAE0W7M7_9BIVA</name>